<name>W4IQL1_PLAFP</name>
<dbReference type="Proteomes" id="UP000019103">
    <property type="component" value="Unassembled WGS sequence"/>
</dbReference>
<keyword evidence="1" id="KW-0812">Transmembrane</keyword>
<gene>
    <name evidence="2" type="ORF">PFUGPA_05997</name>
</gene>
<reference evidence="2 3" key="1">
    <citation type="submission" date="2013-02" db="EMBL/GenBank/DDBJ databases">
        <title>The Genome Annotation of Plasmodium falciparum Palo Alto/Uganda.</title>
        <authorList>
            <consortium name="The Broad Institute Genome Sequencing Platform"/>
            <consortium name="The Broad Institute Genome Sequencing Center for Infectious Disease"/>
            <person name="Neafsey D."/>
            <person name="Hoffman S."/>
            <person name="Volkman S."/>
            <person name="Rosenthal P."/>
            <person name="Walker B."/>
            <person name="Young S.K."/>
            <person name="Zeng Q."/>
            <person name="Gargeya S."/>
            <person name="Fitzgerald M."/>
            <person name="Haas B."/>
            <person name="Abouelleil A."/>
            <person name="Allen A.W."/>
            <person name="Alvarado L."/>
            <person name="Arachchi H.M."/>
            <person name="Berlin A.M."/>
            <person name="Chapman S.B."/>
            <person name="Gainer-Dewar J."/>
            <person name="Goldberg J."/>
            <person name="Griggs A."/>
            <person name="Gujja S."/>
            <person name="Hansen M."/>
            <person name="Howarth C."/>
            <person name="Imamovic A."/>
            <person name="Ireland A."/>
            <person name="Larimer J."/>
            <person name="McCowan C."/>
            <person name="Murphy C."/>
            <person name="Pearson M."/>
            <person name="Poon T.W."/>
            <person name="Priest M."/>
            <person name="Roberts A."/>
            <person name="Saif S."/>
            <person name="Shea T."/>
            <person name="Sisk P."/>
            <person name="Sykes S."/>
            <person name="Wortman J."/>
            <person name="Nusbaum C."/>
            <person name="Birren B."/>
        </authorList>
    </citation>
    <scope>NUCLEOTIDE SEQUENCE [LARGE SCALE GENOMIC DNA]</scope>
    <source>
        <strain evidence="2 3">Palo Alto/Uganda</strain>
    </source>
</reference>
<accession>W4IQL1</accession>
<dbReference type="OMA" id="WNITTTI"/>
<dbReference type="EMBL" id="KI927425">
    <property type="protein sequence ID" value="ETW52004.1"/>
    <property type="molecule type" value="Genomic_DNA"/>
</dbReference>
<sequence>MEVVLCMWCNSPMFYIPMFLSPLYPKISTQNCMHIRGSKCGCTHSTNICPYSKYLWIYISHLIWDMLGHFMYQKRHHFYHLTSLCDVVLDVPSIITTNLLLHYYYFTTTILVVYYYYHSTTSLLLTWWYITTTLVLLYYY</sequence>
<reference evidence="2 3" key="2">
    <citation type="submission" date="2013-02" db="EMBL/GenBank/DDBJ databases">
        <title>The Genome Sequence of Plasmodium falciparum Palo Alto/Uganda.</title>
        <authorList>
            <consortium name="The Broad Institute Genome Sequencing Platform"/>
            <consortium name="The Broad Institute Genome Sequencing Center for Infectious Disease"/>
            <person name="Neafsey D."/>
            <person name="Cheeseman I."/>
            <person name="Volkman S."/>
            <person name="Adams J."/>
            <person name="Walker B."/>
            <person name="Young S.K."/>
            <person name="Zeng Q."/>
            <person name="Gargeya S."/>
            <person name="Fitzgerald M."/>
            <person name="Haas B."/>
            <person name="Abouelleil A."/>
            <person name="Alvarado L."/>
            <person name="Arachchi H.M."/>
            <person name="Berlin A.M."/>
            <person name="Chapman S.B."/>
            <person name="Dewar J."/>
            <person name="Goldberg J."/>
            <person name="Griggs A."/>
            <person name="Gujja S."/>
            <person name="Hansen M."/>
            <person name="Howarth C."/>
            <person name="Imamovic A."/>
            <person name="Larimer J."/>
            <person name="McCowan C."/>
            <person name="Murphy C."/>
            <person name="Neiman D."/>
            <person name="Pearson M."/>
            <person name="Priest M."/>
            <person name="Roberts A."/>
            <person name="Saif S."/>
            <person name="Shea T."/>
            <person name="Sisk P."/>
            <person name="Sykes S."/>
            <person name="Wortman J."/>
            <person name="Nusbaum C."/>
            <person name="Birren B."/>
        </authorList>
    </citation>
    <scope>NUCLEOTIDE SEQUENCE [LARGE SCALE GENOMIC DNA]</scope>
    <source>
        <strain evidence="2 3">Palo Alto/Uganda</strain>
    </source>
</reference>
<dbReference type="AlphaFoldDB" id="W4IQL1"/>
<organism evidence="2 3">
    <name type="scientific">Plasmodium falciparum (isolate Palo Alto / Uganda)</name>
    <dbReference type="NCBI Taxonomy" id="57270"/>
    <lineage>
        <taxon>Eukaryota</taxon>
        <taxon>Sar</taxon>
        <taxon>Alveolata</taxon>
        <taxon>Apicomplexa</taxon>
        <taxon>Aconoidasida</taxon>
        <taxon>Haemosporida</taxon>
        <taxon>Plasmodiidae</taxon>
        <taxon>Plasmodium</taxon>
        <taxon>Plasmodium (Laverania)</taxon>
    </lineage>
</organism>
<protein>
    <submittedName>
        <fullName evidence="2">Uncharacterized protein</fullName>
    </submittedName>
</protein>
<feature type="transmembrane region" description="Helical" evidence="1">
    <location>
        <begin position="54"/>
        <end position="72"/>
    </location>
</feature>
<evidence type="ECO:0000256" key="1">
    <source>
        <dbReference type="SAM" id="Phobius"/>
    </source>
</evidence>
<feature type="transmembrane region" description="Helical" evidence="1">
    <location>
        <begin position="84"/>
        <end position="105"/>
    </location>
</feature>
<keyword evidence="1" id="KW-1133">Transmembrane helix</keyword>
<proteinExistence type="predicted"/>
<evidence type="ECO:0000313" key="2">
    <source>
        <dbReference type="EMBL" id="ETW52004.1"/>
    </source>
</evidence>
<keyword evidence="1" id="KW-0472">Membrane</keyword>
<evidence type="ECO:0000313" key="3">
    <source>
        <dbReference type="Proteomes" id="UP000019103"/>
    </source>
</evidence>
<feature type="transmembrane region" description="Helical" evidence="1">
    <location>
        <begin position="117"/>
        <end position="139"/>
    </location>
</feature>